<feature type="signal peptide" evidence="4">
    <location>
        <begin position="1"/>
        <end position="24"/>
    </location>
</feature>
<evidence type="ECO:0000256" key="1">
    <source>
        <dbReference type="ARBA" id="ARBA00004196"/>
    </source>
</evidence>
<evidence type="ECO:0000259" key="6">
    <source>
        <dbReference type="Pfam" id="PF25967"/>
    </source>
</evidence>
<dbReference type="eggNOG" id="COG0845">
    <property type="taxonomic scope" value="Bacteria"/>
</dbReference>
<dbReference type="InterPro" id="IPR058627">
    <property type="entry name" value="MdtA-like_C"/>
</dbReference>
<dbReference type="SUPFAM" id="SSF111369">
    <property type="entry name" value="HlyD-like secretion proteins"/>
    <property type="match status" value="1"/>
</dbReference>
<dbReference type="NCBIfam" id="TIGR01730">
    <property type="entry name" value="RND_mfp"/>
    <property type="match status" value="1"/>
</dbReference>
<name>A0A096AKG5_9FIRM</name>
<dbReference type="Pfam" id="PF25967">
    <property type="entry name" value="RND-MFP_C"/>
    <property type="match status" value="1"/>
</dbReference>
<organism evidence="7 8">
    <name type="scientific">Veillonella montpellierensis DNF00314</name>
    <dbReference type="NCBI Taxonomy" id="1401067"/>
    <lineage>
        <taxon>Bacteria</taxon>
        <taxon>Bacillati</taxon>
        <taxon>Bacillota</taxon>
        <taxon>Negativicutes</taxon>
        <taxon>Veillonellales</taxon>
        <taxon>Veillonellaceae</taxon>
        <taxon>Veillonella</taxon>
    </lineage>
</organism>
<evidence type="ECO:0000313" key="7">
    <source>
        <dbReference type="EMBL" id="KGF47598.1"/>
    </source>
</evidence>
<dbReference type="GO" id="GO:1990281">
    <property type="term" value="C:efflux pump complex"/>
    <property type="evidence" value="ECO:0007669"/>
    <property type="project" value="TreeGrafter"/>
</dbReference>
<protein>
    <submittedName>
        <fullName evidence="7">Uncharacterized protein</fullName>
    </submittedName>
</protein>
<comment type="subcellular location">
    <subcellularLocation>
        <location evidence="1">Cell envelope</location>
    </subcellularLocation>
</comment>
<keyword evidence="4" id="KW-0732">Signal</keyword>
<comment type="similarity">
    <text evidence="2">Belongs to the membrane fusion protein (MFP) (TC 8.A.1) family.</text>
</comment>
<dbReference type="Pfam" id="PF25917">
    <property type="entry name" value="BSH_RND"/>
    <property type="match status" value="1"/>
</dbReference>
<proteinExistence type="inferred from homology"/>
<evidence type="ECO:0000259" key="5">
    <source>
        <dbReference type="Pfam" id="PF25917"/>
    </source>
</evidence>
<sequence length="372" mass="39551">MKNRNRWFYSCLCVLIAFFALVTAGCGTKTVHVASVEMKDMPVHISTDANVVSLHQATIEPTVSGQVATMHVKVGDQVTVGQVIATLDTAPLQAQLASLESQLGAPAVSSGTDSTTVDPIISNAQVAQAKQLRESGAITQKEYNIIVSRATPTTVVRTTPSAPNRDTSGITAAIAQLEQQIAQSTIVSPMAGTVSAIYNEDRKIAIAGRPFAMIQQATPVVASVTIPQEFAKKLAMPEGQATTTVYLKVDTDTISGVITYIDTNAIKTAPSVLVKATFDNALQKIRPGEFYTLVIESSATAPILVVPQEAVHTNNDGTYVYVVTDDNTIDVRAVETGETIDGYTVILSGVKEHEQVVTSKGNYQLGDRVKVS</sequence>
<dbReference type="Gene3D" id="2.40.50.100">
    <property type="match status" value="1"/>
</dbReference>
<dbReference type="Gene3D" id="2.40.420.20">
    <property type="match status" value="1"/>
</dbReference>
<dbReference type="Gene3D" id="1.10.287.470">
    <property type="entry name" value="Helix hairpin bin"/>
    <property type="match status" value="1"/>
</dbReference>
<accession>A0A096AKG5</accession>
<dbReference type="RefSeq" id="WP_081936429.1">
    <property type="nucleotide sequence ID" value="NZ_JRNT01000008.1"/>
</dbReference>
<comment type="caution">
    <text evidence="7">The sequence shown here is derived from an EMBL/GenBank/DDBJ whole genome shotgun (WGS) entry which is preliminary data.</text>
</comment>
<gene>
    <name evidence="7" type="ORF">HMPREF0872_04200</name>
</gene>
<dbReference type="GO" id="GO:0015562">
    <property type="term" value="F:efflux transmembrane transporter activity"/>
    <property type="evidence" value="ECO:0007669"/>
    <property type="project" value="TreeGrafter"/>
</dbReference>
<evidence type="ECO:0000256" key="3">
    <source>
        <dbReference type="ARBA" id="ARBA00022448"/>
    </source>
</evidence>
<dbReference type="Gene3D" id="2.40.30.170">
    <property type="match status" value="1"/>
</dbReference>
<dbReference type="PROSITE" id="PS51257">
    <property type="entry name" value="PROKAR_LIPOPROTEIN"/>
    <property type="match status" value="1"/>
</dbReference>
<dbReference type="InterPro" id="IPR058625">
    <property type="entry name" value="MdtA-like_BSH"/>
</dbReference>
<dbReference type="PANTHER" id="PTHR30469">
    <property type="entry name" value="MULTIDRUG RESISTANCE PROTEIN MDTA"/>
    <property type="match status" value="1"/>
</dbReference>
<keyword evidence="3" id="KW-0813">Transport</keyword>
<reference evidence="7 8" key="1">
    <citation type="submission" date="2014-07" db="EMBL/GenBank/DDBJ databases">
        <authorList>
            <person name="McCorrison J."/>
            <person name="Sanka R."/>
            <person name="Torralba M."/>
            <person name="Gillis M."/>
            <person name="Haft D.H."/>
            <person name="Methe B."/>
            <person name="Sutton G."/>
            <person name="Nelson K.E."/>
        </authorList>
    </citation>
    <scope>NUCLEOTIDE SEQUENCE [LARGE SCALE GENOMIC DNA]</scope>
    <source>
        <strain evidence="7 8">DNF00314</strain>
    </source>
</reference>
<dbReference type="Proteomes" id="UP000029628">
    <property type="component" value="Unassembled WGS sequence"/>
</dbReference>
<feature type="domain" description="Multidrug resistance protein MdtA-like C-terminal permuted SH3" evidence="6">
    <location>
        <begin position="304"/>
        <end position="361"/>
    </location>
</feature>
<keyword evidence="8" id="KW-1185">Reference proteome</keyword>
<evidence type="ECO:0000256" key="2">
    <source>
        <dbReference type="ARBA" id="ARBA00009477"/>
    </source>
</evidence>
<feature type="chain" id="PRO_5038333547" evidence="4">
    <location>
        <begin position="25"/>
        <end position="372"/>
    </location>
</feature>
<feature type="domain" description="Multidrug resistance protein MdtA-like barrel-sandwich hybrid" evidence="5">
    <location>
        <begin position="56"/>
        <end position="209"/>
    </location>
</feature>
<dbReference type="InterPro" id="IPR006143">
    <property type="entry name" value="RND_pump_MFP"/>
</dbReference>
<evidence type="ECO:0000313" key="8">
    <source>
        <dbReference type="Proteomes" id="UP000029628"/>
    </source>
</evidence>
<dbReference type="AlphaFoldDB" id="A0A096AKG5"/>
<evidence type="ECO:0000256" key="4">
    <source>
        <dbReference type="SAM" id="SignalP"/>
    </source>
</evidence>
<dbReference type="PANTHER" id="PTHR30469:SF36">
    <property type="entry name" value="BLL3903 PROTEIN"/>
    <property type="match status" value="1"/>
</dbReference>
<dbReference type="EMBL" id="JRNT01000008">
    <property type="protein sequence ID" value="KGF47598.1"/>
    <property type="molecule type" value="Genomic_DNA"/>
</dbReference>